<evidence type="ECO:0000256" key="3">
    <source>
        <dbReference type="ARBA" id="ARBA00023015"/>
    </source>
</evidence>
<accession>A0A2G1DGG1</accession>
<dbReference type="Proteomes" id="UP000262712">
    <property type="component" value="Chromosome"/>
</dbReference>
<evidence type="ECO:0000259" key="8">
    <source>
        <dbReference type="PROSITE" id="PS50110"/>
    </source>
</evidence>
<evidence type="ECO:0000259" key="9">
    <source>
        <dbReference type="PROSITE" id="PS50112"/>
    </source>
</evidence>
<keyword evidence="5" id="KW-0804">Transcription</keyword>
<dbReference type="RefSeq" id="WP_099342938.1">
    <property type="nucleotide sequence ID" value="NZ_CP032098.1"/>
</dbReference>
<dbReference type="SUPFAM" id="SSF55785">
    <property type="entry name" value="PYP-like sensor domain (PAS domain)"/>
    <property type="match status" value="1"/>
</dbReference>
<dbReference type="SUPFAM" id="SSF52172">
    <property type="entry name" value="CheY-like"/>
    <property type="match status" value="1"/>
</dbReference>
<dbReference type="InterPro" id="IPR035965">
    <property type="entry name" value="PAS-like_dom_sf"/>
</dbReference>
<dbReference type="Proteomes" id="UP000221222">
    <property type="component" value="Unassembled WGS sequence"/>
</dbReference>
<dbReference type="InterPro" id="IPR001610">
    <property type="entry name" value="PAC"/>
</dbReference>
<dbReference type="GO" id="GO:0032993">
    <property type="term" value="C:protein-DNA complex"/>
    <property type="evidence" value="ECO:0007669"/>
    <property type="project" value="TreeGrafter"/>
</dbReference>
<protein>
    <submittedName>
        <fullName evidence="10">PAS sensor-containing response regulator</fullName>
    </submittedName>
</protein>
<keyword evidence="7" id="KW-0175">Coiled coil</keyword>
<evidence type="ECO:0000256" key="2">
    <source>
        <dbReference type="ARBA" id="ARBA00023012"/>
    </source>
</evidence>
<dbReference type="SMART" id="SM00448">
    <property type="entry name" value="REC"/>
    <property type="match status" value="1"/>
</dbReference>
<sequence>MAINKEVLKRLKALYIEDDDTIRKELSALLSNFFGKIYIAKDGKDGLEQYLKNSDDIDVIISDINMPYLTGIEMVKKIREINKKVPVIFTTAYSDNQFLADAIKLKVYEYIIKPIDIRNLLVVLNELATILYQEELINKQTLELEKFKDVIDTNNIVIKTDENMNIVYVNELFCKTTEFLKEELIGKELSFLRHNDTDIKIYKDIYESVEVNKQWKGRIKNITKEGGYYVSDTYIITTTNDNNQVTGSICVQNDITDELNKKREIQKALIKDKGDIFIKSKAGSAEQTVTINNLRYDIEELKTTVKKLKAERDKSLYKIDNLNKENKKLRSELGYQKSIEQKNKLDNAFTLKASKENVDLKIQVKKLNAKIEDTVEFYEKKCKQLEVNAQMEIEDLEQELHDIKTKLGKIDNAEMMTQKIEYWKEKAKSESKRAEKMEKEIMKSSDKSLMDKIFSLTK</sequence>
<dbReference type="InterPro" id="IPR039420">
    <property type="entry name" value="WalR-like"/>
</dbReference>
<evidence type="ECO:0000313" key="11">
    <source>
        <dbReference type="EMBL" id="PHO17581.1"/>
    </source>
</evidence>
<keyword evidence="3" id="KW-0805">Transcription regulation</keyword>
<keyword evidence="4" id="KW-0238">DNA-binding</keyword>
<feature type="domain" description="Response regulatory" evidence="8">
    <location>
        <begin position="12"/>
        <end position="128"/>
    </location>
</feature>
<dbReference type="EMBL" id="NXFY01000015">
    <property type="protein sequence ID" value="PHO17581.1"/>
    <property type="molecule type" value="Genomic_DNA"/>
</dbReference>
<proteinExistence type="predicted"/>
<dbReference type="GO" id="GO:0006355">
    <property type="term" value="P:regulation of DNA-templated transcription"/>
    <property type="evidence" value="ECO:0007669"/>
    <property type="project" value="TreeGrafter"/>
</dbReference>
<evidence type="ECO:0000256" key="4">
    <source>
        <dbReference type="ARBA" id="ARBA00023125"/>
    </source>
</evidence>
<dbReference type="KEGG" id="amol:AMOL_0479"/>
<evidence type="ECO:0000256" key="6">
    <source>
        <dbReference type="PROSITE-ProRule" id="PRU00169"/>
    </source>
</evidence>
<reference evidence="10 13" key="2">
    <citation type="submission" date="2018-08" db="EMBL/GenBank/DDBJ databases">
        <title>Complete genome of the Arcobacter molluscorum type strain LMG 25693.</title>
        <authorList>
            <person name="Miller W.G."/>
            <person name="Yee E."/>
            <person name="Bono J.L."/>
        </authorList>
    </citation>
    <scope>NUCLEOTIDE SEQUENCE [LARGE SCALE GENOMIC DNA]</scope>
    <source>
        <strain evidence="10 13">CECT 7696</strain>
    </source>
</reference>
<dbReference type="GO" id="GO:0000976">
    <property type="term" value="F:transcription cis-regulatory region binding"/>
    <property type="evidence" value="ECO:0007669"/>
    <property type="project" value="TreeGrafter"/>
</dbReference>
<dbReference type="NCBIfam" id="TIGR00229">
    <property type="entry name" value="sensory_box"/>
    <property type="match status" value="1"/>
</dbReference>
<reference evidence="11 12" key="1">
    <citation type="submission" date="2017-09" db="EMBL/GenBank/DDBJ databases">
        <title>Arcobacter canalis sp. nov., a new species isolated from a water canal contaminated with urban sewage.</title>
        <authorList>
            <person name="Perez-Cataluna A."/>
            <person name="Salas-Masso N."/>
            <person name="Figueras M.J."/>
        </authorList>
    </citation>
    <scope>NUCLEOTIDE SEQUENCE [LARGE SCALE GENOMIC DNA]</scope>
    <source>
        <strain evidence="11 12">F98-3</strain>
    </source>
</reference>
<evidence type="ECO:0000313" key="12">
    <source>
        <dbReference type="Proteomes" id="UP000221222"/>
    </source>
</evidence>
<dbReference type="PANTHER" id="PTHR48111">
    <property type="entry name" value="REGULATOR OF RPOS"/>
    <property type="match status" value="1"/>
</dbReference>
<dbReference type="CDD" id="cd00130">
    <property type="entry name" value="PAS"/>
    <property type="match status" value="1"/>
</dbReference>
<dbReference type="EMBL" id="CP032098">
    <property type="protein sequence ID" value="AXX91495.1"/>
    <property type="molecule type" value="Genomic_DNA"/>
</dbReference>
<organism evidence="11 12">
    <name type="scientific">Malaciobacter molluscorum LMG 25693</name>
    <dbReference type="NCBI Taxonomy" id="870501"/>
    <lineage>
        <taxon>Bacteria</taxon>
        <taxon>Pseudomonadati</taxon>
        <taxon>Campylobacterota</taxon>
        <taxon>Epsilonproteobacteria</taxon>
        <taxon>Campylobacterales</taxon>
        <taxon>Arcobacteraceae</taxon>
        <taxon>Malaciobacter</taxon>
    </lineage>
</organism>
<dbReference type="PROSITE" id="PS50110">
    <property type="entry name" value="RESPONSE_REGULATORY"/>
    <property type="match status" value="1"/>
</dbReference>
<evidence type="ECO:0000256" key="5">
    <source>
        <dbReference type="ARBA" id="ARBA00023163"/>
    </source>
</evidence>
<feature type="coiled-coil region" evidence="7">
    <location>
        <begin position="291"/>
        <end position="332"/>
    </location>
</feature>
<dbReference type="SMART" id="SM00086">
    <property type="entry name" value="PAC"/>
    <property type="match status" value="1"/>
</dbReference>
<feature type="modified residue" description="4-aspartylphosphate" evidence="6">
    <location>
        <position position="63"/>
    </location>
</feature>
<evidence type="ECO:0000256" key="7">
    <source>
        <dbReference type="SAM" id="Coils"/>
    </source>
</evidence>
<evidence type="ECO:0000256" key="1">
    <source>
        <dbReference type="ARBA" id="ARBA00022553"/>
    </source>
</evidence>
<dbReference type="InterPro" id="IPR011006">
    <property type="entry name" value="CheY-like_superfamily"/>
</dbReference>
<feature type="coiled-coil region" evidence="7">
    <location>
        <begin position="368"/>
        <end position="447"/>
    </location>
</feature>
<keyword evidence="2" id="KW-0902">Two-component regulatory system</keyword>
<dbReference type="PANTHER" id="PTHR48111:SF1">
    <property type="entry name" value="TWO-COMPONENT RESPONSE REGULATOR ORR33"/>
    <property type="match status" value="1"/>
</dbReference>
<dbReference type="InterPro" id="IPR000014">
    <property type="entry name" value="PAS"/>
</dbReference>
<keyword evidence="1 6" id="KW-0597">Phosphoprotein</keyword>
<dbReference type="GO" id="GO:0005829">
    <property type="term" value="C:cytosol"/>
    <property type="evidence" value="ECO:0007669"/>
    <property type="project" value="TreeGrafter"/>
</dbReference>
<name>A0A2G1DGG1_9BACT</name>
<dbReference type="Pfam" id="PF00072">
    <property type="entry name" value="Response_reg"/>
    <property type="match status" value="1"/>
</dbReference>
<dbReference type="AlphaFoldDB" id="A0A2G1DGG1"/>
<dbReference type="Pfam" id="PF13426">
    <property type="entry name" value="PAS_9"/>
    <property type="match status" value="1"/>
</dbReference>
<evidence type="ECO:0000313" key="13">
    <source>
        <dbReference type="Proteomes" id="UP000262712"/>
    </source>
</evidence>
<dbReference type="CDD" id="cd00156">
    <property type="entry name" value="REC"/>
    <property type="match status" value="1"/>
</dbReference>
<dbReference type="InterPro" id="IPR001789">
    <property type="entry name" value="Sig_transdc_resp-reg_receiver"/>
</dbReference>
<dbReference type="Gene3D" id="1.20.5.1700">
    <property type="match status" value="1"/>
</dbReference>
<dbReference type="PROSITE" id="PS50112">
    <property type="entry name" value="PAS"/>
    <property type="match status" value="1"/>
</dbReference>
<dbReference type="Gene3D" id="3.30.450.20">
    <property type="entry name" value="PAS domain"/>
    <property type="match status" value="1"/>
</dbReference>
<feature type="domain" description="PAS" evidence="9">
    <location>
        <begin position="143"/>
        <end position="212"/>
    </location>
</feature>
<gene>
    <name evidence="10" type="ORF">AMOL_0479</name>
    <name evidence="11" type="ORF">CPU12_09795</name>
</gene>
<dbReference type="Gene3D" id="3.40.50.2300">
    <property type="match status" value="1"/>
</dbReference>
<keyword evidence="12" id="KW-1185">Reference proteome</keyword>
<evidence type="ECO:0000313" key="10">
    <source>
        <dbReference type="EMBL" id="AXX91495.1"/>
    </source>
</evidence>
<dbReference type="GO" id="GO:0000156">
    <property type="term" value="F:phosphorelay response regulator activity"/>
    <property type="evidence" value="ECO:0007669"/>
    <property type="project" value="TreeGrafter"/>
</dbReference>